<comment type="caution">
    <text evidence="1">The sequence shown here is derived from an EMBL/GenBank/DDBJ whole genome shotgun (WGS) entry which is preliminary data.</text>
</comment>
<dbReference type="AlphaFoldDB" id="A0A5C3FRZ8"/>
<sequence>MRRGGSASSRSKERVKCVSQADTAGFGRPQHHPCRSSVGQAWRVEIDADDTRSIRAIVKDVCSRTLATNLGKAICTVCVELACGANQHHMSERCKAAAAPTERRAIRKQASSEERERWASNLDPVHGASAAAIGPSIEQRNVTKRGCRLPPGQRIDASLGLCSNSGKLDARTKRLKKGGWDECHHPGRCRHVLKTPHDLLVHCGRSAKSKLDPAIRSSDSRTLYAGTAVERDASSSAAAFRAAFSSHRKLPKR</sequence>
<dbReference type="Proteomes" id="UP000325008">
    <property type="component" value="Unassembled WGS sequence"/>
</dbReference>
<evidence type="ECO:0000313" key="2">
    <source>
        <dbReference type="Proteomes" id="UP000325008"/>
    </source>
</evidence>
<reference evidence="1" key="1">
    <citation type="submission" date="2018-03" db="EMBL/GenBank/DDBJ databases">
        <authorList>
            <person name="Guldener U."/>
        </authorList>
    </citation>
    <scope>NUCLEOTIDE SEQUENCE [LARGE SCALE GENOMIC DNA]</scope>
    <source>
        <strain evidence="1">ATCC34888</strain>
    </source>
</reference>
<evidence type="ECO:0000313" key="1">
    <source>
        <dbReference type="EMBL" id="SPO47218.1"/>
    </source>
</evidence>
<dbReference type="EMBL" id="OOIQ01000013">
    <property type="protein sequence ID" value="SPO47218.1"/>
    <property type="molecule type" value="Genomic_DNA"/>
</dbReference>
<accession>A0A5C3FRZ8</accession>
<protein>
    <submittedName>
        <fullName evidence="1">Uncharacterized protein</fullName>
    </submittedName>
</protein>
<proteinExistence type="predicted"/>
<name>A0A5C3FRZ8_PSEA2</name>
<keyword evidence="2" id="KW-1185">Reference proteome</keyword>
<gene>
    <name evidence="1" type="ORF">PSANT_04906</name>
</gene>
<organism evidence="1 2">
    <name type="scientific">Pseudozyma antarctica</name>
    <name type="common">Yeast</name>
    <name type="synonym">Candida antarctica</name>
    <dbReference type="NCBI Taxonomy" id="84753"/>
    <lineage>
        <taxon>Eukaryota</taxon>
        <taxon>Fungi</taxon>
        <taxon>Dikarya</taxon>
        <taxon>Basidiomycota</taxon>
        <taxon>Ustilaginomycotina</taxon>
        <taxon>Ustilaginomycetes</taxon>
        <taxon>Ustilaginales</taxon>
        <taxon>Ustilaginaceae</taxon>
        <taxon>Moesziomyces</taxon>
    </lineage>
</organism>